<feature type="signal peptide" evidence="1">
    <location>
        <begin position="1"/>
        <end position="20"/>
    </location>
</feature>
<feature type="chain" id="PRO_5001898892" evidence="1">
    <location>
        <begin position="21"/>
        <end position="273"/>
    </location>
</feature>
<dbReference type="AlphaFoldDB" id="A0A094ITK9"/>
<dbReference type="Proteomes" id="UP000054363">
    <property type="component" value="Unassembled WGS sequence"/>
</dbReference>
<protein>
    <submittedName>
        <fullName evidence="2">Uncharacterized protein</fullName>
    </submittedName>
</protein>
<organism evidence="2 3">
    <name type="scientific">Pseudidiomarina salinarum</name>
    <dbReference type="NCBI Taxonomy" id="435908"/>
    <lineage>
        <taxon>Bacteria</taxon>
        <taxon>Pseudomonadati</taxon>
        <taxon>Pseudomonadota</taxon>
        <taxon>Gammaproteobacteria</taxon>
        <taxon>Alteromonadales</taxon>
        <taxon>Idiomarinaceae</taxon>
        <taxon>Pseudidiomarina</taxon>
    </lineage>
</organism>
<name>A0A094ITK9_9GAMM</name>
<accession>A0A094ITK9</accession>
<evidence type="ECO:0000313" key="3">
    <source>
        <dbReference type="Proteomes" id="UP000054363"/>
    </source>
</evidence>
<dbReference type="InterPro" id="IPR046511">
    <property type="entry name" value="DUF6689"/>
</dbReference>
<sequence>MTFLRFILLSALFLPAAVSATTIDVKFNQAAHSVKAEINLSPAVSLDFSIGFGNAVGLTPQNFTINAELISLTDPRIVNRLPDSLLTSLPSAFPVLISVEPDPARGFAFSGTADIELYTKTLHYTEGTPLRLFHAHGNESFQDITTMTGAGSYRVRGSGGQFSDFVVLVDLRSNLTVINEKVTQLQSFTSSVQQQLSYDAELQLTTLVQDIADAVAQSQLVQASTAVNELIRVLELDDGVLYPDVWRSSDDVINVRGRLLSISRTLRYSLRIH</sequence>
<keyword evidence="1" id="KW-0732">Signal</keyword>
<dbReference type="STRING" id="435908.IDSA_08070"/>
<keyword evidence="3" id="KW-1185">Reference proteome</keyword>
<dbReference type="OrthoDB" id="5965825at2"/>
<dbReference type="Pfam" id="PF20396">
    <property type="entry name" value="DUF6689"/>
    <property type="match status" value="1"/>
</dbReference>
<gene>
    <name evidence="2" type="ORF">IDSA_08070</name>
</gene>
<comment type="caution">
    <text evidence="2">The sequence shown here is derived from an EMBL/GenBank/DDBJ whole genome shotgun (WGS) entry which is preliminary data.</text>
</comment>
<proteinExistence type="predicted"/>
<evidence type="ECO:0000256" key="1">
    <source>
        <dbReference type="SAM" id="SignalP"/>
    </source>
</evidence>
<dbReference type="RefSeq" id="WP_034775649.1">
    <property type="nucleotide sequence ID" value="NZ_JPER01000003.1"/>
</dbReference>
<reference evidence="2 3" key="1">
    <citation type="submission" date="2014-06" db="EMBL/GenBank/DDBJ databases">
        <title>The draft genome sequence of Idiomarina salinarum ISL-52.</title>
        <authorList>
            <person name="Du J."/>
            <person name="Shao Z."/>
        </authorList>
    </citation>
    <scope>NUCLEOTIDE SEQUENCE [LARGE SCALE GENOMIC DNA]</scope>
    <source>
        <strain evidence="2 3">ISL-52</strain>
    </source>
</reference>
<dbReference type="EMBL" id="JPER01000003">
    <property type="protein sequence ID" value="KFZ31015.1"/>
    <property type="molecule type" value="Genomic_DNA"/>
</dbReference>
<evidence type="ECO:0000313" key="2">
    <source>
        <dbReference type="EMBL" id="KFZ31015.1"/>
    </source>
</evidence>
<dbReference type="eggNOG" id="ENOG50305HW">
    <property type="taxonomic scope" value="Bacteria"/>
</dbReference>